<dbReference type="EMBL" id="BTPE01000004">
    <property type="protein sequence ID" value="GMQ33259.1"/>
    <property type="molecule type" value="Genomic_DNA"/>
</dbReference>
<evidence type="ECO:0000313" key="1">
    <source>
        <dbReference type="EMBL" id="GMQ33259.1"/>
    </source>
</evidence>
<dbReference type="InterPro" id="IPR013783">
    <property type="entry name" value="Ig-like_fold"/>
</dbReference>
<organism evidence="1 2">
    <name type="scientific">Algoriphagus taiwanensis</name>
    <dbReference type="NCBI Taxonomy" id="1445656"/>
    <lineage>
        <taxon>Bacteria</taxon>
        <taxon>Pseudomonadati</taxon>
        <taxon>Bacteroidota</taxon>
        <taxon>Cytophagia</taxon>
        <taxon>Cytophagales</taxon>
        <taxon>Cyclobacteriaceae</taxon>
        <taxon>Algoriphagus</taxon>
    </lineage>
</organism>
<dbReference type="Proteomes" id="UP001307705">
    <property type="component" value="Unassembled WGS sequence"/>
</dbReference>
<dbReference type="Gene3D" id="2.60.40.10">
    <property type="entry name" value="Immunoglobulins"/>
    <property type="match status" value="1"/>
</dbReference>
<dbReference type="InterPro" id="IPR015915">
    <property type="entry name" value="Kelch-typ_b-propeller"/>
</dbReference>
<name>A0ABQ6PZ76_9BACT</name>
<protein>
    <recommendedName>
        <fullName evidence="3">IPT/TIG domain-containing protein</fullName>
    </recommendedName>
</protein>
<evidence type="ECO:0008006" key="3">
    <source>
        <dbReference type="Google" id="ProtNLM"/>
    </source>
</evidence>
<dbReference type="SUPFAM" id="SSF50965">
    <property type="entry name" value="Galactose oxidase, central domain"/>
    <property type="match status" value="1"/>
</dbReference>
<accession>A0ABQ6PZ76</accession>
<evidence type="ECO:0000313" key="2">
    <source>
        <dbReference type="Proteomes" id="UP001307705"/>
    </source>
</evidence>
<keyword evidence="2" id="KW-1185">Reference proteome</keyword>
<gene>
    <name evidence="1" type="ORF">Ataiwa_15310</name>
</gene>
<dbReference type="InterPro" id="IPR011043">
    <property type="entry name" value="Gal_Oxase/kelch_b-propeller"/>
</dbReference>
<dbReference type="PROSITE" id="PS51257">
    <property type="entry name" value="PROKAR_LIPOPROTEIN"/>
    <property type="match status" value="1"/>
</dbReference>
<proteinExistence type="predicted"/>
<sequence>MNWLRHSFWVVMILLAGTSCRQEEEITLRDYPFIESLGVSDLNQTGVSVNFEIKKAGRNSIQEHGLEYFLSSPNANPTEFADVMKVSQAGSPSGEVGSLRIQYDLIDGRNYLVRPYVKAGETTVYGEFLPFTSLGTSPPVVTEVSPTSFYRSARITIKGDFFNSRIENNEVRIPELENDFRVTLLSATNQQLEILVENTSYNFQPTEQKFDLLIKSGGKTVTLSDVFSITVPSILSVEPRQVYVGEKLRIFTSYPELNITYDFLLQSGENFIQEIYPLTSLEGGVYEGSVRSLPTGPSFIRMSFPGYFSQYSQPIEILPSWEVFQDGLDVPQLHEFRKYPFGDRIIFWKNSGDEREKFYQLQVGNTSLEAFQDEANQPFQRIAELMVGLNDRYIYYGLGVEFSGNNEIHHKDFHRYDFQTGRWERLGDFPFDFSHVVKSFSVNGKIYAVLFNYLNFREYDPITDQWRLSEIQVPSEVRNSNSWVVVGDYFYFVSGNSTLQIKRYRIGGQVEPVANGPSLFNFQVNMSEWKGNLLISDGSNLYRLDLNTLRLNAIQRIYESPFNYFTSWPTSQGFLQALPVNGNSYIQENKVYRLIQEF</sequence>
<reference evidence="1 2" key="1">
    <citation type="submission" date="2023-08" db="EMBL/GenBank/DDBJ databases">
        <title>Draft genome sequence of Algoriphagus taiwanensis.</title>
        <authorList>
            <person name="Takatani N."/>
            <person name="Hosokawa M."/>
            <person name="Sawabe T."/>
        </authorList>
    </citation>
    <scope>NUCLEOTIDE SEQUENCE [LARGE SCALE GENOMIC DNA]</scope>
    <source>
        <strain evidence="1 2">JCM 19755</strain>
    </source>
</reference>
<comment type="caution">
    <text evidence="1">The sequence shown here is derived from an EMBL/GenBank/DDBJ whole genome shotgun (WGS) entry which is preliminary data.</text>
</comment>
<dbReference type="Gene3D" id="2.120.10.80">
    <property type="entry name" value="Kelch-type beta propeller"/>
    <property type="match status" value="1"/>
</dbReference>